<gene>
    <name evidence="2" type="ORF">SARC_14978</name>
</gene>
<accession>A0A0L0F748</accession>
<keyword evidence="3" id="KW-1185">Reference proteome</keyword>
<evidence type="ECO:0000313" key="2">
    <source>
        <dbReference type="EMBL" id="KNC72464.1"/>
    </source>
</evidence>
<dbReference type="Proteomes" id="UP000054560">
    <property type="component" value="Unassembled WGS sequence"/>
</dbReference>
<evidence type="ECO:0000313" key="3">
    <source>
        <dbReference type="Proteomes" id="UP000054560"/>
    </source>
</evidence>
<protein>
    <submittedName>
        <fullName evidence="2">Uncharacterized protein</fullName>
    </submittedName>
</protein>
<sequence>VKRSASDNVIDSPRRASVHNVRGLAVYPPGSDMTVSFDANPMMRQYGPRSRTTEMSSPREATSAKQR</sequence>
<name>A0A0L0F748_9EUKA</name>
<dbReference type="RefSeq" id="XP_014146366.1">
    <property type="nucleotide sequence ID" value="XM_014290891.1"/>
</dbReference>
<dbReference type="EMBL" id="KQ247005">
    <property type="protein sequence ID" value="KNC72464.1"/>
    <property type="molecule type" value="Genomic_DNA"/>
</dbReference>
<organism evidence="2 3">
    <name type="scientific">Sphaeroforma arctica JP610</name>
    <dbReference type="NCBI Taxonomy" id="667725"/>
    <lineage>
        <taxon>Eukaryota</taxon>
        <taxon>Ichthyosporea</taxon>
        <taxon>Ichthyophonida</taxon>
        <taxon>Sphaeroforma</taxon>
    </lineage>
</organism>
<feature type="compositionally biased region" description="Polar residues" evidence="1">
    <location>
        <begin position="53"/>
        <end position="67"/>
    </location>
</feature>
<evidence type="ECO:0000256" key="1">
    <source>
        <dbReference type="SAM" id="MobiDB-lite"/>
    </source>
</evidence>
<proteinExistence type="predicted"/>
<feature type="region of interest" description="Disordered" evidence="1">
    <location>
        <begin position="28"/>
        <end position="67"/>
    </location>
</feature>
<feature type="non-terminal residue" evidence="2">
    <location>
        <position position="1"/>
    </location>
</feature>
<dbReference type="AlphaFoldDB" id="A0A0L0F748"/>
<reference evidence="2 3" key="1">
    <citation type="submission" date="2011-02" db="EMBL/GenBank/DDBJ databases">
        <title>The Genome Sequence of Sphaeroforma arctica JP610.</title>
        <authorList>
            <consortium name="The Broad Institute Genome Sequencing Platform"/>
            <person name="Russ C."/>
            <person name="Cuomo C."/>
            <person name="Young S.K."/>
            <person name="Zeng Q."/>
            <person name="Gargeya S."/>
            <person name="Alvarado L."/>
            <person name="Berlin A."/>
            <person name="Chapman S.B."/>
            <person name="Chen Z."/>
            <person name="Freedman E."/>
            <person name="Gellesch M."/>
            <person name="Goldberg J."/>
            <person name="Griggs A."/>
            <person name="Gujja S."/>
            <person name="Heilman E."/>
            <person name="Heiman D."/>
            <person name="Howarth C."/>
            <person name="Mehta T."/>
            <person name="Neiman D."/>
            <person name="Pearson M."/>
            <person name="Roberts A."/>
            <person name="Saif S."/>
            <person name="Shea T."/>
            <person name="Shenoy N."/>
            <person name="Sisk P."/>
            <person name="Stolte C."/>
            <person name="Sykes S."/>
            <person name="White J."/>
            <person name="Yandava C."/>
            <person name="Burger G."/>
            <person name="Gray M.W."/>
            <person name="Holland P.W.H."/>
            <person name="King N."/>
            <person name="Lang F.B.F."/>
            <person name="Roger A.J."/>
            <person name="Ruiz-Trillo I."/>
            <person name="Haas B."/>
            <person name="Nusbaum C."/>
            <person name="Birren B."/>
        </authorList>
    </citation>
    <scope>NUCLEOTIDE SEQUENCE [LARGE SCALE GENOMIC DNA]</scope>
    <source>
        <strain evidence="2 3">JP610</strain>
    </source>
</reference>
<dbReference type="GeneID" id="25915482"/>